<keyword evidence="1" id="KW-0732">Signal</keyword>
<sequence length="56" mass="6338">MMSDRLGLLLARLVPFFQLVLNSSEMAKFDADLMLRRNIVLLDQAGEVGLDRFLAL</sequence>
<name>A0A3M7P3D4_BRAPC</name>
<dbReference type="Proteomes" id="UP000276133">
    <property type="component" value="Unassembled WGS sequence"/>
</dbReference>
<evidence type="ECO:0000256" key="1">
    <source>
        <dbReference type="SAM" id="SignalP"/>
    </source>
</evidence>
<reference evidence="2 3" key="1">
    <citation type="journal article" date="2018" name="Sci. Rep.">
        <title>Genomic signatures of local adaptation to the degree of environmental predictability in rotifers.</title>
        <authorList>
            <person name="Franch-Gras L."/>
            <person name="Hahn C."/>
            <person name="Garcia-Roger E.M."/>
            <person name="Carmona M.J."/>
            <person name="Serra M."/>
            <person name="Gomez A."/>
        </authorList>
    </citation>
    <scope>NUCLEOTIDE SEQUENCE [LARGE SCALE GENOMIC DNA]</scope>
    <source>
        <strain evidence="2">HYR1</strain>
    </source>
</reference>
<comment type="caution">
    <text evidence="2">The sequence shown here is derived from an EMBL/GenBank/DDBJ whole genome shotgun (WGS) entry which is preliminary data.</text>
</comment>
<dbReference type="EMBL" id="REGN01013755">
    <property type="protein sequence ID" value="RMZ93513.1"/>
    <property type="molecule type" value="Genomic_DNA"/>
</dbReference>
<evidence type="ECO:0000313" key="3">
    <source>
        <dbReference type="Proteomes" id="UP000276133"/>
    </source>
</evidence>
<gene>
    <name evidence="2" type="ORF">BpHYR1_048224</name>
</gene>
<feature type="chain" id="PRO_5018214640" evidence="1">
    <location>
        <begin position="23"/>
        <end position="56"/>
    </location>
</feature>
<evidence type="ECO:0000313" key="2">
    <source>
        <dbReference type="EMBL" id="RMZ93513.1"/>
    </source>
</evidence>
<dbReference type="AlphaFoldDB" id="A0A3M7P3D4"/>
<accession>A0A3M7P3D4</accession>
<protein>
    <submittedName>
        <fullName evidence="2">Uncharacterized protein</fullName>
    </submittedName>
</protein>
<organism evidence="2 3">
    <name type="scientific">Brachionus plicatilis</name>
    <name type="common">Marine rotifer</name>
    <name type="synonym">Brachionus muelleri</name>
    <dbReference type="NCBI Taxonomy" id="10195"/>
    <lineage>
        <taxon>Eukaryota</taxon>
        <taxon>Metazoa</taxon>
        <taxon>Spiralia</taxon>
        <taxon>Gnathifera</taxon>
        <taxon>Rotifera</taxon>
        <taxon>Eurotatoria</taxon>
        <taxon>Monogononta</taxon>
        <taxon>Pseudotrocha</taxon>
        <taxon>Ploima</taxon>
        <taxon>Brachionidae</taxon>
        <taxon>Brachionus</taxon>
    </lineage>
</organism>
<feature type="signal peptide" evidence="1">
    <location>
        <begin position="1"/>
        <end position="22"/>
    </location>
</feature>
<proteinExistence type="predicted"/>
<keyword evidence="3" id="KW-1185">Reference proteome</keyword>
<feature type="non-terminal residue" evidence="2">
    <location>
        <position position="56"/>
    </location>
</feature>